<evidence type="ECO:0000259" key="16">
    <source>
        <dbReference type="PROSITE" id="PS50067"/>
    </source>
</evidence>
<dbReference type="FunFam" id="3.40.850.10:FF:000012">
    <property type="entry name" value="Kinesin-like protein"/>
    <property type="match status" value="1"/>
</dbReference>
<sequence length="644" mass="73554">MSANILNEGDSICIKRTNGALQMAVISAIDYDFKCVNVEWLENGETKGKEIYFKNVISLNPSVVIAKSPSTALNKNDQMLLPHRYSKVQSAKSHKQENRDEFSDQLKIEGYTISSARTTRSAVETTLRMKDTKFLTKTNKIEQNRITRRKIQANTRAEKDKYLRQHQQNPHWELSQMVEYYRKQIEFKPLSIQDNIEEHLITVAVRKRPLNKAEIQKKDVDIITIPCKNQIIVHEPKHKLDLTKYLENHIFKFDFALNETCTNEMVYKYTAQRLINTVFRGGFATCFAYGQTGSGKTYTMSGSLNMYSEKGIYALTANDIFNNVHSTQYRHHNFIVSCSFFEIYAKKIFDLLNNKATLKILENGQQQIQIVGMTEKLVTTPDHVLQLIRRGNAERASGQTSANSQSSRSHAIFQFFLRSQKNPKSIYGKFSLIDLAGNERGADTFSSSKQTRLESAEINQSLLSLKECIRALGKKGAHLPFRGSKLTQILRDSFVGAKSKTCMIAMIAPGMSACENTLNTLRYADRVKELGGGDMPIQRFEINSKDSYTRNVPSIREDVKNTPTLLKQNRELVNILQNYLKQAEELLNVTDADEETYHVNMKIVITDAISSLIKMKNFLSYFVVLLYNLKIFKMQDHCKSGIVP</sequence>
<evidence type="ECO:0000256" key="6">
    <source>
        <dbReference type="ARBA" id="ARBA00022776"/>
    </source>
</evidence>
<name>A0ABD1E8N7_HYPHA</name>
<dbReference type="GO" id="GO:0051301">
    <property type="term" value="P:cell division"/>
    <property type="evidence" value="ECO:0007669"/>
    <property type="project" value="UniProtKB-KW"/>
</dbReference>
<evidence type="ECO:0000256" key="8">
    <source>
        <dbReference type="ARBA" id="ARBA00022840"/>
    </source>
</evidence>
<dbReference type="PROSITE" id="PS50067">
    <property type="entry name" value="KINESIN_MOTOR_2"/>
    <property type="match status" value="1"/>
</dbReference>
<dbReference type="InterPro" id="IPR027640">
    <property type="entry name" value="Kinesin-like_fam"/>
</dbReference>
<keyword evidence="6" id="KW-0498">Mitosis</keyword>
<accession>A0ABD1E8N7</accession>
<evidence type="ECO:0000256" key="12">
    <source>
        <dbReference type="ARBA" id="ARBA00023306"/>
    </source>
</evidence>
<evidence type="ECO:0000256" key="10">
    <source>
        <dbReference type="ARBA" id="ARBA00023175"/>
    </source>
</evidence>
<keyword evidence="3" id="KW-0132">Cell division</keyword>
<dbReference type="SMART" id="SM00129">
    <property type="entry name" value="KISc"/>
    <property type="match status" value="1"/>
</dbReference>
<evidence type="ECO:0000256" key="13">
    <source>
        <dbReference type="ARBA" id="ARBA00061030"/>
    </source>
</evidence>
<evidence type="ECO:0000313" key="17">
    <source>
        <dbReference type="EMBL" id="KAL1491031.1"/>
    </source>
</evidence>
<evidence type="ECO:0000256" key="3">
    <source>
        <dbReference type="ARBA" id="ARBA00022618"/>
    </source>
</evidence>
<dbReference type="GO" id="GO:0003774">
    <property type="term" value="F:cytoskeletal motor activity"/>
    <property type="evidence" value="ECO:0007669"/>
    <property type="project" value="UniProtKB-UniRule"/>
</dbReference>
<evidence type="ECO:0000256" key="5">
    <source>
        <dbReference type="ARBA" id="ARBA00022741"/>
    </source>
</evidence>
<keyword evidence="12" id="KW-0131">Cell cycle</keyword>
<reference evidence="17 18" key="1">
    <citation type="submission" date="2024-05" db="EMBL/GenBank/DDBJ databases">
        <title>Genetic variation in Jamaican populations of the coffee berry borer (Hypothenemus hampei).</title>
        <authorList>
            <person name="Errbii M."/>
            <person name="Myrie A."/>
        </authorList>
    </citation>
    <scope>NUCLEOTIDE SEQUENCE [LARGE SCALE GENOMIC DNA]</scope>
    <source>
        <strain evidence="17">JA-Hopewell-2020-01-JO</strain>
        <tissue evidence="17">Whole body</tissue>
    </source>
</reference>
<evidence type="ECO:0000256" key="4">
    <source>
        <dbReference type="ARBA" id="ARBA00022701"/>
    </source>
</evidence>
<dbReference type="Pfam" id="PF00225">
    <property type="entry name" value="Kinesin"/>
    <property type="match status" value="1"/>
</dbReference>
<keyword evidence="5 14" id="KW-0547">Nucleotide-binding</keyword>
<dbReference type="InterPro" id="IPR019821">
    <property type="entry name" value="Kinesin_motor_CS"/>
</dbReference>
<gene>
    <name evidence="17" type="ORF">ABEB36_011689</name>
</gene>
<feature type="domain" description="Kinesin motor" evidence="16">
    <location>
        <begin position="200"/>
        <end position="530"/>
    </location>
</feature>
<evidence type="ECO:0000256" key="9">
    <source>
        <dbReference type="ARBA" id="ARBA00023054"/>
    </source>
</evidence>
<keyword evidence="9" id="KW-0175">Coiled coil</keyword>
<dbReference type="GO" id="GO:0007059">
    <property type="term" value="P:chromosome segregation"/>
    <property type="evidence" value="ECO:0007669"/>
    <property type="project" value="UniProtKB-KW"/>
</dbReference>
<keyword evidence="11" id="KW-0206">Cytoskeleton</keyword>
<dbReference type="PANTHER" id="PTHR47971:SF8">
    <property type="entry name" value="KINESIN-LIKE PROTEIN"/>
    <property type="match status" value="1"/>
</dbReference>
<keyword evidence="7" id="KW-0159">Chromosome partition</keyword>
<feature type="binding site" evidence="14">
    <location>
        <begin position="290"/>
        <end position="297"/>
    </location>
    <ligand>
        <name>ATP</name>
        <dbReference type="ChEBI" id="CHEBI:30616"/>
    </ligand>
</feature>
<evidence type="ECO:0000256" key="1">
    <source>
        <dbReference type="ARBA" id="ARBA00004647"/>
    </source>
</evidence>
<keyword evidence="4 15" id="KW-0493">Microtubule</keyword>
<evidence type="ECO:0000256" key="15">
    <source>
        <dbReference type="RuleBase" id="RU000394"/>
    </source>
</evidence>
<dbReference type="PRINTS" id="PR00380">
    <property type="entry name" value="KINESINHEAVY"/>
</dbReference>
<organism evidence="17 18">
    <name type="scientific">Hypothenemus hampei</name>
    <name type="common">Coffee berry borer</name>
    <dbReference type="NCBI Taxonomy" id="57062"/>
    <lineage>
        <taxon>Eukaryota</taxon>
        <taxon>Metazoa</taxon>
        <taxon>Ecdysozoa</taxon>
        <taxon>Arthropoda</taxon>
        <taxon>Hexapoda</taxon>
        <taxon>Insecta</taxon>
        <taxon>Pterygota</taxon>
        <taxon>Neoptera</taxon>
        <taxon>Endopterygota</taxon>
        <taxon>Coleoptera</taxon>
        <taxon>Polyphaga</taxon>
        <taxon>Cucujiformia</taxon>
        <taxon>Curculionidae</taxon>
        <taxon>Scolytinae</taxon>
        <taxon>Hypothenemus</taxon>
    </lineage>
</organism>
<dbReference type="InterPro" id="IPR036961">
    <property type="entry name" value="Kinesin_motor_dom_sf"/>
</dbReference>
<dbReference type="GO" id="GO:0000922">
    <property type="term" value="C:spindle pole"/>
    <property type="evidence" value="ECO:0007669"/>
    <property type="project" value="UniProtKB-SubCell"/>
</dbReference>
<dbReference type="CDD" id="cd01367">
    <property type="entry name" value="KISc_KIF2_like"/>
    <property type="match status" value="1"/>
</dbReference>
<dbReference type="AlphaFoldDB" id="A0ABD1E8N7"/>
<evidence type="ECO:0000256" key="7">
    <source>
        <dbReference type="ARBA" id="ARBA00022829"/>
    </source>
</evidence>
<evidence type="ECO:0000256" key="2">
    <source>
        <dbReference type="ARBA" id="ARBA00022490"/>
    </source>
</evidence>
<evidence type="ECO:0000313" key="18">
    <source>
        <dbReference type="Proteomes" id="UP001566132"/>
    </source>
</evidence>
<dbReference type="Proteomes" id="UP001566132">
    <property type="component" value="Unassembled WGS sequence"/>
</dbReference>
<dbReference type="InterPro" id="IPR054473">
    <property type="entry name" value="KIF2A-like_N"/>
</dbReference>
<comment type="caution">
    <text evidence="17">The sequence shown here is derived from an EMBL/GenBank/DDBJ whole genome shotgun (WGS) entry which is preliminary data.</text>
</comment>
<dbReference type="InterPro" id="IPR001752">
    <property type="entry name" value="Kinesin_motor_dom"/>
</dbReference>
<protein>
    <recommendedName>
        <fullName evidence="15">Kinesin-like protein</fullName>
    </recommendedName>
</protein>
<keyword evidence="8 14" id="KW-0067">ATP-binding</keyword>
<dbReference type="EMBL" id="JBDJPC010000009">
    <property type="protein sequence ID" value="KAL1491031.1"/>
    <property type="molecule type" value="Genomic_DNA"/>
</dbReference>
<dbReference type="Gene3D" id="3.40.850.10">
    <property type="entry name" value="Kinesin motor domain"/>
    <property type="match status" value="1"/>
</dbReference>
<dbReference type="InterPro" id="IPR027417">
    <property type="entry name" value="P-loop_NTPase"/>
</dbReference>
<dbReference type="GO" id="GO:0005524">
    <property type="term" value="F:ATP binding"/>
    <property type="evidence" value="ECO:0007669"/>
    <property type="project" value="UniProtKB-UniRule"/>
</dbReference>
<comment type="similarity">
    <text evidence="13">Belongs to the TRAFAC class myosin-kinesin ATPase superfamily. Kinesin family. KIN-13 subfamily.</text>
</comment>
<proteinExistence type="inferred from homology"/>
<dbReference type="PROSITE" id="PS00411">
    <property type="entry name" value="KINESIN_MOTOR_1"/>
    <property type="match status" value="1"/>
</dbReference>
<keyword evidence="10 14" id="KW-0505">Motor protein</keyword>
<dbReference type="SUPFAM" id="SSF52540">
    <property type="entry name" value="P-loop containing nucleoside triphosphate hydrolases"/>
    <property type="match status" value="1"/>
</dbReference>
<dbReference type="PANTHER" id="PTHR47971">
    <property type="entry name" value="KINESIN-RELATED PROTEIN 6"/>
    <property type="match status" value="1"/>
</dbReference>
<keyword evidence="18" id="KW-1185">Reference proteome</keyword>
<dbReference type="Pfam" id="PF22923">
    <property type="entry name" value="KIF2A-like_1st"/>
    <property type="match status" value="1"/>
</dbReference>
<evidence type="ECO:0000256" key="11">
    <source>
        <dbReference type="ARBA" id="ARBA00023212"/>
    </source>
</evidence>
<dbReference type="GO" id="GO:0005828">
    <property type="term" value="C:kinetochore microtubule"/>
    <property type="evidence" value="ECO:0007669"/>
    <property type="project" value="UniProtKB-ARBA"/>
</dbReference>
<keyword evidence="2" id="KW-0963">Cytoplasm</keyword>
<comment type="subcellular location">
    <subcellularLocation>
        <location evidence="1">Cytoplasm</location>
        <location evidence="1">Cytoskeleton</location>
        <location evidence="1">Spindle pole</location>
    </subcellularLocation>
</comment>
<evidence type="ECO:0000256" key="14">
    <source>
        <dbReference type="PROSITE-ProRule" id="PRU00283"/>
    </source>
</evidence>